<dbReference type="Gene3D" id="1.20.1530.20">
    <property type="match status" value="1"/>
</dbReference>
<organism evidence="9 10">
    <name type="scientific">Sphingomonas immobilis</name>
    <dbReference type="NCBI Taxonomy" id="3063997"/>
    <lineage>
        <taxon>Bacteria</taxon>
        <taxon>Pseudomonadati</taxon>
        <taxon>Pseudomonadota</taxon>
        <taxon>Alphaproteobacteria</taxon>
        <taxon>Sphingomonadales</taxon>
        <taxon>Sphingomonadaceae</taxon>
        <taxon>Sphingomonas</taxon>
    </lineage>
</organism>
<evidence type="ECO:0000256" key="5">
    <source>
        <dbReference type="ARBA" id="ARBA00022692"/>
    </source>
</evidence>
<comment type="similarity">
    <text evidence="2">Belongs to the auxin efflux carrier (TC 2.A.69) family.</text>
</comment>
<keyword evidence="5 8" id="KW-0812">Transmembrane</keyword>
<evidence type="ECO:0000256" key="3">
    <source>
        <dbReference type="ARBA" id="ARBA00022448"/>
    </source>
</evidence>
<feature type="transmembrane region" description="Helical" evidence="8">
    <location>
        <begin position="196"/>
        <end position="216"/>
    </location>
</feature>
<feature type="transmembrane region" description="Helical" evidence="8">
    <location>
        <begin position="290"/>
        <end position="308"/>
    </location>
</feature>
<evidence type="ECO:0000256" key="2">
    <source>
        <dbReference type="ARBA" id="ARBA00010145"/>
    </source>
</evidence>
<protein>
    <submittedName>
        <fullName evidence="9">AEC family transporter</fullName>
    </submittedName>
</protein>
<comment type="subcellular location">
    <subcellularLocation>
        <location evidence="1">Cell membrane</location>
        <topology evidence="1">Multi-pass membrane protein</topology>
    </subcellularLocation>
</comment>
<keyword evidence="4" id="KW-1003">Cell membrane</keyword>
<keyword evidence="10" id="KW-1185">Reference proteome</keyword>
<keyword evidence="7 8" id="KW-0472">Membrane</keyword>
<name>A0ABT9A1P6_9SPHN</name>
<sequence>MTVLSAVLPVFLTIAAGWLFGRIRKIDGGGVALLNAYVVWVALPALLFDFIAEADWAVLGQGRFALVFFGGIAITFLATMLLPARAGDGRGLADRSIQSLAASYANTAYMGIPLLGTLFGAAGTAAAVLASILTVCLIFAFSIALVETDVRRGSGFAATLLRVGAGVLRNPIVLSPLAGLAWNLTGLAMPHAAQSFLKLLGGSATPVALVTIGMFLAIPRPAVPKLPLALTAIAKLALQPLATAALLMLIPLPKPWAAAALLLAALPTGTGPFMVAQLYGRDMALTARTILITTILSVATVSGLAFLLI</sequence>
<dbReference type="EMBL" id="JAUQSZ010000009">
    <property type="protein sequence ID" value="MDO7843377.1"/>
    <property type="molecule type" value="Genomic_DNA"/>
</dbReference>
<keyword evidence="6 8" id="KW-1133">Transmembrane helix</keyword>
<evidence type="ECO:0000313" key="9">
    <source>
        <dbReference type="EMBL" id="MDO7843377.1"/>
    </source>
</evidence>
<gene>
    <name evidence="9" type="ORF">Q5H94_13655</name>
</gene>
<feature type="transmembrane region" description="Helical" evidence="8">
    <location>
        <begin position="6"/>
        <end position="23"/>
    </location>
</feature>
<feature type="transmembrane region" description="Helical" evidence="8">
    <location>
        <begin position="64"/>
        <end position="84"/>
    </location>
</feature>
<keyword evidence="3" id="KW-0813">Transport</keyword>
<evidence type="ECO:0000256" key="8">
    <source>
        <dbReference type="SAM" id="Phobius"/>
    </source>
</evidence>
<evidence type="ECO:0000313" key="10">
    <source>
        <dbReference type="Proteomes" id="UP001176468"/>
    </source>
</evidence>
<dbReference type="InterPro" id="IPR038770">
    <property type="entry name" value="Na+/solute_symporter_sf"/>
</dbReference>
<dbReference type="PANTHER" id="PTHR36838">
    <property type="entry name" value="AUXIN EFFLUX CARRIER FAMILY PROTEIN"/>
    <property type="match status" value="1"/>
</dbReference>
<evidence type="ECO:0000256" key="4">
    <source>
        <dbReference type="ARBA" id="ARBA00022475"/>
    </source>
</evidence>
<dbReference type="RefSeq" id="WP_304561831.1">
    <property type="nucleotide sequence ID" value="NZ_JAUQSZ010000009.1"/>
</dbReference>
<feature type="transmembrane region" description="Helical" evidence="8">
    <location>
        <begin position="96"/>
        <end position="119"/>
    </location>
</feature>
<evidence type="ECO:0000256" key="7">
    <source>
        <dbReference type="ARBA" id="ARBA00023136"/>
    </source>
</evidence>
<dbReference type="PANTHER" id="PTHR36838:SF3">
    <property type="entry name" value="TRANSPORTER AUXIN EFFLUX CARRIER EC FAMILY"/>
    <property type="match status" value="1"/>
</dbReference>
<feature type="transmembrane region" description="Helical" evidence="8">
    <location>
        <begin position="228"/>
        <end position="250"/>
    </location>
</feature>
<feature type="transmembrane region" description="Helical" evidence="8">
    <location>
        <begin position="256"/>
        <end position="278"/>
    </location>
</feature>
<proteinExistence type="inferred from homology"/>
<reference evidence="9" key="1">
    <citation type="submission" date="2023-07" db="EMBL/GenBank/DDBJ databases">
        <authorList>
            <person name="Kim M.K."/>
        </authorList>
    </citation>
    <scope>NUCLEOTIDE SEQUENCE</scope>
    <source>
        <strain evidence="9">CA1-15</strain>
    </source>
</reference>
<comment type="caution">
    <text evidence="9">The sequence shown here is derived from an EMBL/GenBank/DDBJ whole genome shotgun (WGS) entry which is preliminary data.</text>
</comment>
<feature type="transmembrane region" description="Helical" evidence="8">
    <location>
        <begin position="125"/>
        <end position="146"/>
    </location>
</feature>
<feature type="transmembrane region" description="Helical" evidence="8">
    <location>
        <begin position="30"/>
        <end position="52"/>
    </location>
</feature>
<evidence type="ECO:0000256" key="6">
    <source>
        <dbReference type="ARBA" id="ARBA00022989"/>
    </source>
</evidence>
<dbReference type="Pfam" id="PF03547">
    <property type="entry name" value="Mem_trans"/>
    <property type="match status" value="1"/>
</dbReference>
<dbReference type="InterPro" id="IPR004776">
    <property type="entry name" value="Mem_transp_PIN-like"/>
</dbReference>
<accession>A0ABT9A1P6</accession>
<dbReference type="Proteomes" id="UP001176468">
    <property type="component" value="Unassembled WGS sequence"/>
</dbReference>
<evidence type="ECO:0000256" key="1">
    <source>
        <dbReference type="ARBA" id="ARBA00004651"/>
    </source>
</evidence>